<accession>A0A6C0HSJ1</accession>
<name>A0A6C0HSJ1_9ZZZZ</name>
<dbReference type="InterPro" id="IPR029044">
    <property type="entry name" value="Nucleotide-diphossugar_trans"/>
</dbReference>
<protein>
    <recommendedName>
        <fullName evidence="2">Nucleotide-diphospho-sugar transferase domain-containing protein</fullName>
    </recommendedName>
</protein>
<sequence length="251" mass="30228">MRVCVLQADNRLTLDYLIKTQRVIKLFCGILHYEYSFVKIDEKYGNIHPATKKIYIINEFLKNPFDILVFLDSDAWIQNGFCLDSIIRNLIKSNKHGCFSRDPYLKVHTFINSGSFIIKNNEYIKQMYTTIIKDLESNSKHHNKWPFDQFYISNYIFKNKQDFVIFVPNILNTAEGKVLRHNWPKNQKMYEDLEKLLYTLLYFIKKKIGGKVHFNEQRYYDKREFPNKLEHGYEYKGILKDKKKPVKYIMF</sequence>
<organism evidence="1">
    <name type="scientific">viral metagenome</name>
    <dbReference type="NCBI Taxonomy" id="1070528"/>
    <lineage>
        <taxon>unclassified sequences</taxon>
        <taxon>metagenomes</taxon>
        <taxon>organismal metagenomes</taxon>
    </lineage>
</organism>
<proteinExistence type="predicted"/>
<evidence type="ECO:0000313" key="1">
    <source>
        <dbReference type="EMBL" id="QHT83350.1"/>
    </source>
</evidence>
<dbReference type="AlphaFoldDB" id="A0A6C0HSJ1"/>
<evidence type="ECO:0008006" key="2">
    <source>
        <dbReference type="Google" id="ProtNLM"/>
    </source>
</evidence>
<dbReference type="SUPFAM" id="SSF53448">
    <property type="entry name" value="Nucleotide-diphospho-sugar transferases"/>
    <property type="match status" value="1"/>
</dbReference>
<dbReference type="EMBL" id="MN740008">
    <property type="protein sequence ID" value="QHT83350.1"/>
    <property type="molecule type" value="Genomic_DNA"/>
</dbReference>
<reference evidence="1" key="1">
    <citation type="journal article" date="2020" name="Nature">
        <title>Giant virus diversity and host interactions through global metagenomics.</title>
        <authorList>
            <person name="Schulz F."/>
            <person name="Roux S."/>
            <person name="Paez-Espino D."/>
            <person name="Jungbluth S."/>
            <person name="Walsh D.A."/>
            <person name="Denef V.J."/>
            <person name="McMahon K.D."/>
            <person name="Konstantinidis K.T."/>
            <person name="Eloe-Fadrosh E.A."/>
            <person name="Kyrpides N.C."/>
            <person name="Woyke T."/>
        </authorList>
    </citation>
    <scope>NUCLEOTIDE SEQUENCE</scope>
    <source>
        <strain evidence="1">GVMAG-M-3300023184-167</strain>
    </source>
</reference>